<sequence length="412" mass="41788">MDEAEVAVTVDADFKRFWAGQTVSAVGTQVTAVALPLTAALTLDAGAAGVSAIATATYLPSAALPLLAGHWLERRRKRGVMIATDVIRAAAVAVVPIAWAFGELTLPLLVAVGFLVGAASVVFDIASFAYLPDFVPEQELAGANRALQGSSTAAQVGGPGISGILVQLLGPAIALLVDAVSYLASAIGIGTARRAEPAPRASDDRPGLWEGVRQLKVSPFLRALTAHAALYNASAQILVVNLVVLAVKERGLSAGGYGVALSAGGAGAFVGAMLGLRLARQLGYGRAFGTSLVLSTGLPLLLAFLPGRGLQYGVLLGAVQFLAGIGLGSANVLSVTIRQLLIPRTALARSNGAYRTFTFGVLPVGAAIGGVLGSTFSTTTAVAVGTIGIALSALPMFVREVRSLETPVTTGV</sequence>
<evidence type="ECO:0000313" key="8">
    <source>
        <dbReference type="EMBL" id="TCC02613.1"/>
    </source>
</evidence>
<comment type="subcellular location">
    <subcellularLocation>
        <location evidence="1">Cell membrane</location>
        <topology evidence="1">Multi-pass membrane protein</topology>
    </subcellularLocation>
</comment>
<evidence type="ECO:0000256" key="5">
    <source>
        <dbReference type="ARBA" id="ARBA00023136"/>
    </source>
</evidence>
<dbReference type="PROSITE" id="PS50850">
    <property type="entry name" value="MFS"/>
    <property type="match status" value="1"/>
</dbReference>
<evidence type="ECO:0000313" key="9">
    <source>
        <dbReference type="Proteomes" id="UP000292346"/>
    </source>
</evidence>
<keyword evidence="2" id="KW-1003">Cell membrane</keyword>
<evidence type="ECO:0000256" key="2">
    <source>
        <dbReference type="ARBA" id="ARBA00022475"/>
    </source>
</evidence>
<keyword evidence="5 6" id="KW-0472">Membrane</keyword>
<evidence type="ECO:0000256" key="4">
    <source>
        <dbReference type="ARBA" id="ARBA00022989"/>
    </source>
</evidence>
<dbReference type="Gene3D" id="1.20.1250.20">
    <property type="entry name" value="MFS general substrate transporter like domains"/>
    <property type="match status" value="1"/>
</dbReference>
<dbReference type="OrthoDB" id="9815525at2"/>
<feature type="transmembrane region" description="Helical" evidence="6">
    <location>
        <begin position="254"/>
        <end position="276"/>
    </location>
</feature>
<feature type="transmembrane region" description="Helical" evidence="6">
    <location>
        <begin position="288"/>
        <end position="306"/>
    </location>
</feature>
<evidence type="ECO:0000256" key="3">
    <source>
        <dbReference type="ARBA" id="ARBA00022692"/>
    </source>
</evidence>
<name>A0A4R0GZ90_9ACTN</name>
<feature type="transmembrane region" description="Helical" evidence="6">
    <location>
        <begin position="378"/>
        <end position="398"/>
    </location>
</feature>
<dbReference type="Pfam" id="PF07690">
    <property type="entry name" value="MFS_1"/>
    <property type="match status" value="1"/>
</dbReference>
<dbReference type="PANTHER" id="PTHR23513">
    <property type="entry name" value="INTEGRAL MEMBRANE EFFLUX PROTEIN-RELATED"/>
    <property type="match status" value="1"/>
</dbReference>
<protein>
    <submittedName>
        <fullName evidence="8">MFS transporter</fullName>
    </submittedName>
</protein>
<feature type="transmembrane region" description="Helical" evidence="6">
    <location>
        <begin position="312"/>
        <end position="333"/>
    </location>
</feature>
<dbReference type="InterPro" id="IPR011701">
    <property type="entry name" value="MFS"/>
</dbReference>
<comment type="caution">
    <text evidence="8">The sequence shown here is derived from an EMBL/GenBank/DDBJ whole genome shotgun (WGS) entry which is preliminary data.</text>
</comment>
<evidence type="ECO:0000259" key="7">
    <source>
        <dbReference type="PROSITE" id="PS50850"/>
    </source>
</evidence>
<dbReference type="InterPro" id="IPR036259">
    <property type="entry name" value="MFS_trans_sf"/>
</dbReference>
<dbReference type="GO" id="GO:0005886">
    <property type="term" value="C:plasma membrane"/>
    <property type="evidence" value="ECO:0007669"/>
    <property type="project" value="UniProtKB-SubCell"/>
</dbReference>
<dbReference type="SUPFAM" id="SSF103473">
    <property type="entry name" value="MFS general substrate transporter"/>
    <property type="match status" value="1"/>
</dbReference>
<dbReference type="Proteomes" id="UP000292346">
    <property type="component" value="Unassembled WGS sequence"/>
</dbReference>
<dbReference type="GO" id="GO:0022857">
    <property type="term" value="F:transmembrane transporter activity"/>
    <property type="evidence" value="ECO:0007669"/>
    <property type="project" value="InterPro"/>
</dbReference>
<proteinExistence type="predicted"/>
<dbReference type="AlphaFoldDB" id="A0A4R0GZ90"/>
<evidence type="ECO:0000256" key="6">
    <source>
        <dbReference type="SAM" id="Phobius"/>
    </source>
</evidence>
<feature type="transmembrane region" description="Helical" evidence="6">
    <location>
        <begin position="353"/>
        <end position="372"/>
    </location>
</feature>
<keyword evidence="9" id="KW-1185">Reference proteome</keyword>
<accession>A0A4R0GZ90</accession>
<evidence type="ECO:0000256" key="1">
    <source>
        <dbReference type="ARBA" id="ARBA00004651"/>
    </source>
</evidence>
<keyword evidence="3 6" id="KW-0812">Transmembrane</keyword>
<reference evidence="8 9" key="1">
    <citation type="submission" date="2019-02" db="EMBL/GenBank/DDBJ databases">
        <title>Kribbella capetownensis sp. nov. and Kribbella speibonae sp. nov., isolated from soil.</title>
        <authorList>
            <person name="Curtis S.M."/>
            <person name="Norton I."/>
            <person name="Everest G.J."/>
            <person name="Meyers P.R."/>
        </authorList>
    </citation>
    <scope>NUCLEOTIDE SEQUENCE [LARGE SCALE GENOMIC DNA]</scope>
    <source>
        <strain evidence="8 9">KCTC 29219</strain>
    </source>
</reference>
<dbReference type="CDD" id="cd06173">
    <property type="entry name" value="MFS_MefA_like"/>
    <property type="match status" value="1"/>
</dbReference>
<feature type="transmembrane region" description="Helical" evidence="6">
    <location>
        <begin position="229"/>
        <end position="248"/>
    </location>
</feature>
<feature type="domain" description="Major facilitator superfamily (MFS) profile" evidence="7">
    <location>
        <begin position="220"/>
        <end position="412"/>
    </location>
</feature>
<feature type="transmembrane region" description="Helical" evidence="6">
    <location>
        <begin position="45"/>
        <end position="68"/>
    </location>
</feature>
<gene>
    <name evidence="8" type="ORF">E0H45_36865</name>
</gene>
<organism evidence="8 9">
    <name type="scientific">Kribbella soli</name>
    <dbReference type="NCBI Taxonomy" id="1124743"/>
    <lineage>
        <taxon>Bacteria</taxon>
        <taxon>Bacillati</taxon>
        <taxon>Actinomycetota</taxon>
        <taxon>Actinomycetes</taxon>
        <taxon>Propionibacteriales</taxon>
        <taxon>Kribbellaceae</taxon>
        <taxon>Kribbella</taxon>
    </lineage>
</organism>
<dbReference type="EMBL" id="SJJZ01000005">
    <property type="protein sequence ID" value="TCC02613.1"/>
    <property type="molecule type" value="Genomic_DNA"/>
</dbReference>
<keyword evidence="4 6" id="KW-1133">Transmembrane helix</keyword>
<dbReference type="PANTHER" id="PTHR23513:SF6">
    <property type="entry name" value="MAJOR FACILITATOR SUPERFAMILY ASSOCIATED DOMAIN-CONTAINING PROTEIN"/>
    <property type="match status" value="1"/>
</dbReference>
<dbReference type="InterPro" id="IPR020846">
    <property type="entry name" value="MFS_dom"/>
</dbReference>